<dbReference type="PANTHER" id="PTHR35011">
    <property type="entry name" value="2,3-DIKETO-L-GULONATE TRAP TRANSPORTER SMALL PERMEASE PROTEIN YIAM"/>
    <property type="match status" value="1"/>
</dbReference>
<sequence length="171" mass="19476">MLKISYWIDALSRWAGALGASASIALALLIVYDASMRYIFHEGSVALQELEWHLFDILFLLGLSYALKHDKHVRVDILYTRFSPRLKEIVRIVSMLFFVIPLGLLVVWFSWDFVAQSFAQHEMSPDPGGLCCRYIIKSFVIAAFVLLVLQAVSESIKAFYRLGELKKESGK</sequence>
<keyword evidence="4" id="KW-0997">Cell inner membrane</keyword>
<evidence type="ECO:0000256" key="8">
    <source>
        <dbReference type="ARBA" id="ARBA00038436"/>
    </source>
</evidence>
<feature type="transmembrane region" description="Helical" evidence="9">
    <location>
        <begin position="12"/>
        <end position="32"/>
    </location>
</feature>
<keyword evidence="5 9" id="KW-0812">Transmembrane</keyword>
<evidence type="ECO:0000313" key="12">
    <source>
        <dbReference type="Proteomes" id="UP001321445"/>
    </source>
</evidence>
<keyword evidence="3" id="KW-1003">Cell membrane</keyword>
<evidence type="ECO:0000256" key="7">
    <source>
        <dbReference type="ARBA" id="ARBA00023136"/>
    </source>
</evidence>
<dbReference type="InterPro" id="IPR055348">
    <property type="entry name" value="DctQ"/>
</dbReference>
<keyword evidence="7 9" id="KW-0472">Membrane</keyword>
<evidence type="ECO:0000256" key="1">
    <source>
        <dbReference type="ARBA" id="ARBA00004429"/>
    </source>
</evidence>
<evidence type="ECO:0000313" key="11">
    <source>
        <dbReference type="EMBL" id="BDY11875.1"/>
    </source>
</evidence>
<evidence type="ECO:0000256" key="6">
    <source>
        <dbReference type="ARBA" id="ARBA00022989"/>
    </source>
</evidence>
<name>A0ABN6WRU3_9BACT</name>
<dbReference type="InterPro" id="IPR007387">
    <property type="entry name" value="TRAP_DctQ"/>
</dbReference>
<dbReference type="RefSeq" id="WP_286337089.1">
    <property type="nucleotide sequence ID" value="NZ_AP027370.1"/>
</dbReference>
<gene>
    <name evidence="11" type="ORF">HCR_01870</name>
</gene>
<protein>
    <recommendedName>
        <fullName evidence="10">Tripartite ATP-independent periplasmic transporters DctQ component domain-containing protein</fullName>
    </recommendedName>
</protein>
<evidence type="ECO:0000259" key="10">
    <source>
        <dbReference type="Pfam" id="PF04290"/>
    </source>
</evidence>
<evidence type="ECO:0000256" key="2">
    <source>
        <dbReference type="ARBA" id="ARBA00022448"/>
    </source>
</evidence>
<evidence type="ECO:0000256" key="4">
    <source>
        <dbReference type="ARBA" id="ARBA00022519"/>
    </source>
</evidence>
<dbReference type="EMBL" id="AP027370">
    <property type="protein sequence ID" value="BDY11875.1"/>
    <property type="molecule type" value="Genomic_DNA"/>
</dbReference>
<proteinExistence type="inferred from homology"/>
<evidence type="ECO:0000256" key="5">
    <source>
        <dbReference type="ARBA" id="ARBA00022692"/>
    </source>
</evidence>
<organism evidence="11 12">
    <name type="scientific">Hydrogenimonas cancrithermarum</name>
    <dbReference type="NCBI Taxonomy" id="2993563"/>
    <lineage>
        <taxon>Bacteria</taxon>
        <taxon>Pseudomonadati</taxon>
        <taxon>Campylobacterota</taxon>
        <taxon>Epsilonproteobacteria</taxon>
        <taxon>Campylobacterales</taxon>
        <taxon>Hydrogenimonadaceae</taxon>
        <taxon>Hydrogenimonas</taxon>
    </lineage>
</organism>
<dbReference type="PANTHER" id="PTHR35011:SF4">
    <property type="entry name" value="SLL1102 PROTEIN"/>
    <property type="match status" value="1"/>
</dbReference>
<comment type="subcellular location">
    <subcellularLocation>
        <location evidence="1">Cell inner membrane</location>
        <topology evidence="1">Multi-pass membrane protein</topology>
    </subcellularLocation>
</comment>
<feature type="transmembrane region" description="Helical" evidence="9">
    <location>
        <begin position="89"/>
        <end position="114"/>
    </location>
</feature>
<keyword evidence="2" id="KW-0813">Transport</keyword>
<comment type="similarity">
    <text evidence="8">Belongs to the TRAP transporter small permease family.</text>
</comment>
<evidence type="ECO:0000256" key="3">
    <source>
        <dbReference type="ARBA" id="ARBA00022475"/>
    </source>
</evidence>
<reference evidence="11 12" key="1">
    <citation type="submission" date="2023-03" db="EMBL/GenBank/DDBJ databases">
        <title>Description of Hydrogenimonas sp. ISO32.</title>
        <authorList>
            <person name="Mino S."/>
            <person name="Fukazawa S."/>
            <person name="Sawabe T."/>
        </authorList>
    </citation>
    <scope>NUCLEOTIDE SEQUENCE [LARGE SCALE GENOMIC DNA]</scope>
    <source>
        <strain evidence="11 12">ISO32</strain>
    </source>
</reference>
<accession>A0ABN6WRU3</accession>
<feature type="domain" description="Tripartite ATP-independent periplasmic transporters DctQ component" evidence="10">
    <location>
        <begin position="26"/>
        <end position="158"/>
    </location>
</feature>
<feature type="transmembrane region" description="Helical" evidence="9">
    <location>
        <begin position="134"/>
        <end position="152"/>
    </location>
</feature>
<keyword evidence="12" id="KW-1185">Reference proteome</keyword>
<evidence type="ECO:0000256" key="9">
    <source>
        <dbReference type="SAM" id="Phobius"/>
    </source>
</evidence>
<dbReference type="Pfam" id="PF04290">
    <property type="entry name" value="DctQ"/>
    <property type="match status" value="1"/>
</dbReference>
<dbReference type="Proteomes" id="UP001321445">
    <property type="component" value="Chromosome"/>
</dbReference>
<keyword evidence="6 9" id="KW-1133">Transmembrane helix</keyword>